<dbReference type="Proteomes" id="UP000238823">
    <property type="component" value="Unassembled WGS sequence"/>
</dbReference>
<gene>
    <name evidence="1" type="ORF">ENSA7_29240</name>
</gene>
<dbReference type="OrthoDB" id="5522631at2"/>
<accession>A0A2S9YQ53</accession>
<sequence length="116" mass="13090">MLSEDELERALTVRTERKIRADGTLSVGGQDWELTDGWLAGTKLTVARSFVDLQRPPWVEHEDKQLPLRLVDPVANSTRKRKPSKRTRKGIDAVDFDPNRVRVDGMLGRRPSGGGR</sequence>
<dbReference type="EMBL" id="PVNL01000057">
    <property type="protein sequence ID" value="PRQ07217.1"/>
    <property type="molecule type" value="Genomic_DNA"/>
</dbReference>
<evidence type="ECO:0000313" key="2">
    <source>
        <dbReference type="Proteomes" id="UP000238823"/>
    </source>
</evidence>
<dbReference type="AlphaFoldDB" id="A0A2S9YQ53"/>
<proteinExistence type="predicted"/>
<reference evidence="1 2" key="1">
    <citation type="submission" date="2018-03" db="EMBL/GenBank/DDBJ databases">
        <title>Draft Genome Sequences of the Obligatory Marine Myxobacteria Enhygromyxa salina SWB007.</title>
        <authorList>
            <person name="Poehlein A."/>
            <person name="Moghaddam J.A."/>
            <person name="Harms H."/>
            <person name="Alanjari M."/>
            <person name="Koenig G.M."/>
            <person name="Daniel R."/>
            <person name="Schaeberle T.F."/>
        </authorList>
    </citation>
    <scope>NUCLEOTIDE SEQUENCE [LARGE SCALE GENOMIC DNA]</scope>
    <source>
        <strain evidence="1 2">SWB007</strain>
    </source>
</reference>
<name>A0A2S9YQ53_9BACT</name>
<protein>
    <submittedName>
        <fullName evidence="1">Uncharacterized protein</fullName>
    </submittedName>
</protein>
<comment type="caution">
    <text evidence="1">The sequence shown here is derived from an EMBL/GenBank/DDBJ whole genome shotgun (WGS) entry which is preliminary data.</text>
</comment>
<dbReference type="RefSeq" id="WP_106089932.1">
    <property type="nucleotide sequence ID" value="NZ_PVNL01000057.1"/>
</dbReference>
<evidence type="ECO:0000313" key="1">
    <source>
        <dbReference type="EMBL" id="PRQ07217.1"/>
    </source>
</evidence>
<organism evidence="1 2">
    <name type="scientific">Enhygromyxa salina</name>
    <dbReference type="NCBI Taxonomy" id="215803"/>
    <lineage>
        <taxon>Bacteria</taxon>
        <taxon>Pseudomonadati</taxon>
        <taxon>Myxococcota</taxon>
        <taxon>Polyangia</taxon>
        <taxon>Nannocystales</taxon>
        <taxon>Nannocystaceae</taxon>
        <taxon>Enhygromyxa</taxon>
    </lineage>
</organism>